<comment type="similarity">
    <text evidence="3 4">In the N-terminal section; belongs to the HFCD (homo-oligomeric flavin containing Cys decarboxylase) superfamily.</text>
</comment>
<dbReference type="GO" id="GO:0071513">
    <property type="term" value="C:phosphopantothenoylcysteine decarboxylase complex"/>
    <property type="evidence" value="ECO:0007669"/>
    <property type="project" value="TreeGrafter"/>
</dbReference>
<dbReference type="InterPro" id="IPR035929">
    <property type="entry name" value="CoaB-like_sf"/>
</dbReference>
<dbReference type="PANTHER" id="PTHR14359:SF6">
    <property type="entry name" value="PHOSPHOPANTOTHENOYLCYSTEINE DECARBOXYLASE"/>
    <property type="match status" value="1"/>
</dbReference>
<dbReference type="GO" id="GO:0015941">
    <property type="term" value="P:pantothenate catabolic process"/>
    <property type="evidence" value="ECO:0007669"/>
    <property type="project" value="InterPro"/>
</dbReference>
<dbReference type="Gene3D" id="3.40.50.1950">
    <property type="entry name" value="Flavin prenyltransferase-like"/>
    <property type="match status" value="1"/>
</dbReference>
<dbReference type="Pfam" id="PF04127">
    <property type="entry name" value="DFP"/>
    <property type="match status" value="1"/>
</dbReference>
<dbReference type="Gene3D" id="3.40.50.10300">
    <property type="entry name" value="CoaB-like"/>
    <property type="match status" value="1"/>
</dbReference>
<dbReference type="UniPathway" id="UPA00241">
    <property type="reaction ID" value="UER00353"/>
</dbReference>
<evidence type="ECO:0000259" key="6">
    <source>
        <dbReference type="Pfam" id="PF04127"/>
    </source>
</evidence>
<feature type="region of interest" description="Phosphopantothenoylcysteine decarboxylase" evidence="3">
    <location>
        <begin position="1"/>
        <end position="189"/>
    </location>
</feature>
<dbReference type="GO" id="GO:0004633">
    <property type="term" value="F:phosphopantothenoylcysteine decarboxylase activity"/>
    <property type="evidence" value="ECO:0007669"/>
    <property type="project" value="UniProtKB-UniRule"/>
</dbReference>
<comment type="caution">
    <text evidence="3">Lacks conserved residue(s) required for the propagation of feature annotation.</text>
</comment>
<dbReference type="InterPro" id="IPR036551">
    <property type="entry name" value="Flavin_trans-like"/>
</dbReference>
<dbReference type="EMBL" id="MWIO01000002">
    <property type="protein sequence ID" value="THD10224.1"/>
    <property type="molecule type" value="Genomic_DNA"/>
</dbReference>
<feature type="binding site" evidence="3">
    <location>
        <position position="338"/>
    </location>
    <ligand>
        <name>CTP</name>
        <dbReference type="ChEBI" id="CHEBI:37563"/>
    </ligand>
</feature>
<dbReference type="NCBIfam" id="TIGR00521">
    <property type="entry name" value="coaBC_dfp"/>
    <property type="match status" value="1"/>
</dbReference>
<comment type="cofactor">
    <cofactor evidence="3">
        <name>FMN</name>
        <dbReference type="ChEBI" id="CHEBI:58210"/>
    </cofactor>
    <text evidence="3">Binds 1 FMN per subunit.</text>
</comment>
<feature type="binding site" evidence="3">
    <location>
        <begin position="306"/>
        <end position="309"/>
    </location>
    <ligand>
        <name>CTP</name>
        <dbReference type="ChEBI" id="CHEBI:37563"/>
    </ligand>
</feature>
<comment type="pathway">
    <text evidence="3 4">Cofactor biosynthesis; coenzyme A biosynthesis; CoA from (R)-pantothenate: step 3/5.</text>
</comment>
<evidence type="ECO:0000313" key="7">
    <source>
        <dbReference type="EMBL" id="THD10224.1"/>
    </source>
</evidence>
<reference evidence="7 8" key="1">
    <citation type="submission" date="2017-02" db="EMBL/GenBank/DDBJ databases">
        <title>Whole genome sequencing of Rhodanobacter lindaniclasticus DSM 17932.</title>
        <authorList>
            <person name="Kumar S."/>
            <person name="Patil P."/>
            <person name="Patil P.B."/>
        </authorList>
    </citation>
    <scope>NUCLEOTIDE SEQUENCE [LARGE SCALE GENOMIC DNA]</scope>
    <source>
        <strain evidence="7 8">DSM 17932</strain>
    </source>
</reference>
<sequence length="401" mass="41712">MSLAQRRILLGVSGGIAAYKSCELVRRLREQGAEVRVVMTAGAEHFVGAATFQALSGQPVRSSLWDAHAEAAMGHIELARWGERILVAPASADVIARLAHGHADDLLSTLCLASAAPLYLAPAMNQQMWAHPAVQANLALLRQRGVQVLGPASGDQACGDVGSGRMLEPHELRDALAASFGHGALAGLRVVVSAGPTYEDIDPVRFIGNRSSGRMGFAVAAAAAQAGASVSLVAGPVSLATPAGVARRIDVRSAAQMQVAVREACQAADIYIGASAVGDYRPANVSALKLKKSAGAPLSLQLEENPDILAGLAAQSGHPFLVGFAAETHDVASYARGKLRSKGLDMIAANQVGDGLGFEVAENALTLYWADGELALPRATKDELARQLIAQVAERYRAARG</sequence>
<evidence type="ECO:0000256" key="2">
    <source>
        <dbReference type="ARBA" id="ARBA00023239"/>
    </source>
</evidence>
<dbReference type="SUPFAM" id="SSF52507">
    <property type="entry name" value="Homo-oligomeric flavin-containing Cys decarboxylases, HFCD"/>
    <property type="match status" value="1"/>
</dbReference>
<dbReference type="GO" id="GO:0004632">
    <property type="term" value="F:phosphopantothenate--cysteine ligase activity"/>
    <property type="evidence" value="ECO:0007669"/>
    <property type="project" value="UniProtKB-UniRule"/>
</dbReference>
<evidence type="ECO:0000256" key="1">
    <source>
        <dbReference type="ARBA" id="ARBA00022793"/>
    </source>
</evidence>
<keyword evidence="3" id="KW-0511">Multifunctional enzyme</keyword>
<keyword evidence="3 4" id="KW-0285">Flavoprotein</keyword>
<evidence type="ECO:0000259" key="5">
    <source>
        <dbReference type="Pfam" id="PF02441"/>
    </source>
</evidence>
<comment type="cofactor">
    <cofactor evidence="3">
        <name>Mg(2+)</name>
        <dbReference type="ChEBI" id="CHEBI:18420"/>
    </cofactor>
</comment>
<keyword evidence="3 4" id="KW-0288">FMN</keyword>
<feature type="active site" description="Proton donor" evidence="3">
    <location>
        <position position="158"/>
    </location>
</feature>
<accession>A0A4S3KQ27</accession>
<feature type="binding site" evidence="3">
    <location>
        <position position="289"/>
    </location>
    <ligand>
        <name>CTP</name>
        <dbReference type="ChEBI" id="CHEBI:37563"/>
    </ligand>
</feature>
<name>A0A4S3KQ27_9GAMM</name>
<dbReference type="AlphaFoldDB" id="A0A4S3KQ27"/>
<feature type="binding site" evidence="3">
    <location>
        <position position="324"/>
    </location>
    <ligand>
        <name>CTP</name>
        <dbReference type="ChEBI" id="CHEBI:37563"/>
    </ligand>
</feature>
<comment type="catalytic activity">
    <reaction evidence="3 4">
        <text>N-[(R)-4-phosphopantothenoyl]-L-cysteine + H(+) = (R)-4'-phosphopantetheine + CO2</text>
        <dbReference type="Rhea" id="RHEA:16793"/>
        <dbReference type="ChEBI" id="CHEBI:15378"/>
        <dbReference type="ChEBI" id="CHEBI:16526"/>
        <dbReference type="ChEBI" id="CHEBI:59458"/>
        <dbReference type="ChEBI" id="CHEBI:61723"/>
        <dbReference type="EC" id="4.1.1.36"/>
    </reaction>
</comment>
<dbReference type="InterPro" id="IPR005252">
    <property type="entry name" value="CoaBC"/>
</dbReference>
<evidence type="ECO:0000313" key="8">
    <source>
        <dbReference type="Proteomes" id="UP000306317"/>
    </source>
</evidence>
<dbReference type="SUPFAM" id="SSF102645">
    <property type="entry name" value="CoaB-like"/>
    <property type="match status" value="1"/>
</dbReference>
<gene>
    <name evidence="3" type="primary">coaBC</name>
    <name evidence="7" type="ORF">B1991_00525</name>
</gene>
<comment type="caution">
    <text evidence="7">The sequence shown here is derived from an EMBL/GenBank/DDBJ whole genome shotgun (WGS) entry which is preliminary data.</text>
</comment>
<keyword evidence="3" id="KW-0460">Magnesium</keyword>
<comment type="function">
    <text evidence="3">Catalyzes two sequential steps in the biosynthesis of coenzyme A. In the first step cysteine is conjugated to 4'-phosphopantothenate to form 4-phosphopantothenoylcysteine. In the second step the latter compound is decarboxylated to form 4'-phosphopantotheine.</text>
</comment>
<dbReference type="OrthoDB" id="9802554at2"/>
<feature type="binding site" evidence="3">
    <location>
        <position position="342"/>
    </location>
    <ligand>
        <name>CTP</name>
        <dbReference type="ChEBI" id="CHEBI:37563"/>
    </ligand>
</feature>
<organism evidence="7 8">
    <name type="scientific">Rhodanobacter lindaniclasticus</name>
    <dbReference type="NCBI Taxonomy" id="75310"/>
    <lineage>
        <taxon>Bacteria</taxon>
        <taxon>Pseudomonadati</taxon>
        <taxon>Pseudomonadota</taxon>
        <taxon>Gammaproteobacteria</taxon>
        <taxon>Lysobacterales</taxon>
        <taxon>Rhodanobacteraceae</taxon>
        <taxon>Rhodanobacter</taxon>
    </lineage>
</organism>
<dbReference type="RefSeq" id="WP_136256744.1">
    <property type="nucleotide sequence ID" value="NZ_MWIO01000002.1"/>
</dbReference>
<evidence type="ECO:0000256" key="3">
    <source>
        <dbReference type="HAMAP-Rule" id="MF_02225"/>
    </source>
</evidence>
<dbReference type="InterPro" id="IPR003382">
    <property type="entry name" value="Flavoprotein"/>
</dbReference>
<feature type="region of interest" description="Phosphopantothenate--cysteine ligase" evidence="3">
    <location>
        <begin position="190"/>
        <end position="401"/>
    </location>
</feature>
<feature type="domain" description="DNA/pantothenate metabolism flavoprotein C-terminal" evidence="6">
    <location>
        <begin position="185"/>
        <end position="394"/>
    </location>
</feature>
<feature type="domain" description="Flavoprotein" evidence="5">
    <location>
        <begin position="7"/>
        <end position="172"/>
    </location>
</feature>
<dbReference type="EC" id="6.3.2.5" evidence="3"/>
<evidence type="ECO:0000256" key="4">
    <source>
        <dbReference type="RuleBase" id="RU364078"/>
    </source>
</evidence>
<dbReference type="Proteomes" id="UP000306317">
    <property type="component" value="Unassembled WGS sequence"/>
</dbReference>
<dbReference type="EC" id="4.1.1.36" evidence="3"/>
<keyword evidence="3" id="KW-0479">Metal-binding</keyword>
<dbReference type="GO" id="GO:0010181">
    <property type="term" value="F:FMN binding"/>
    <property type="evidence" value="ECO:0007669"/>
    <property type="project" value="UniProtKB-UniRule"/>
</dbReference>
<dbReference type="PANTHER" id="PTHR14359">
    <property type="entry name" value="HOMO-OLIGOMERIC FLAVIN CONTAINING CYS DECARBOXYLASE FAMILY"/>
    <property type="match status" value="1"/>
</dbReference>
<proteinExistence type="inferred from homology"/>
<dbReference type="GO" id="GO:0046872">
    <property type="term" value="F:metal ion binding"/>
    <property type="evidence" value="ECO:0007669"/>
    <property type="project" value="UniProtKB-KW"/>
</dbReference>
<dbReference type="GO" id="GO:0015937">
    <property type="term" value="P:coenzyme A biosynthetic process"/>
    <property type="evidence" value="ECO:0007669"/>
    <property type="project" value="UniProtKB-UniRule"/>
</dbReference>
<comment type="catalytic activity">
    <reaction evidence="3 4">
        <text>(R)-4'-phosphopantothenate + L-cysteine + CTP = N-[(R)-4-phosphopantothenoyl]-L-cysteine + CMP + diphosphate + H(+)</text>
        <dbReference type="Rhea" id="RHEA:19397"/>
        <dbReference type="ChEBI" id="CHEBI:10986"/>
        <dbReference type="ChEBI" id="CHEBI:15378"/>
        <dbReference type="ChEBI" id="CHEBI:33019"/>
        <dbReference type="ChEBI" id="CHEBI:35235"/>
        <dbReference type="ChEBI" id="CHEBI:37563"/>
        <dbReference type="ChEBI" id="CHEBI:59458"/>
        <dbReference type="ChEBI" id="CHEBI:60377"/>
        <dbReference type="EC" id="6.3.2.5"/>
    </reaction>
</comment>
<comment type="similarity">
    <text evidence="3 4">In the C-terminal section; belongs to the PPC synthetase family.</text>
</comment>
<feature type="binding site" evidence="3">
    <location>
        <position position="279"/>
    </location>
    <ligand>
        <name>CTP</name>
        <dbReference type="ChEBI" id="CHEBI:37563"/>
    </ligand>
</feature>
<comment type="function">
    <text evidence="4">Catalyzes two steps in the biosynthesis of coenzyme A. In the first step cysteine is conjugated to 4'-phosphopantothenate to form 4-phosphopantothenoylcysteine, in the latter compound is decarboxylated to form 4'-phosphopantotheine.</text>
</comment>
<dbReference type="HAMAP" id="MF_02225">
    <property type="entry name" value="CoaBC"/>
    <property type="match status" value="1"/>
</dbReference>
<keyword evidence="1 3" id="KW-0210">Decarboxylase</keyword>
<keyword evidence="2 3" id="KW-0456">Lyase</keyword>
<keyword evidence="8" id="KW-1185">Reference proteome</keyword>
<dbReference type="InterPro" id="IPR007085">
    <property type="entry name" value="DNA/pantothenate-metab_flavo_C"/>
</dbReference>
<protein>
    <recommendedName>
        <fullName evidence="3">Coenzyme A biosynthesis bifunctional protein CoaBC</fullName>
    </recommendedName>
    <alternativeName>
        <fullName evidence="3">DNA/pantothenate metabolism flavoprotein</fullName>
    </alternativeName>
    <alternativeName>
        <fullName evidence="3">Phosphopantothenoylcysteine synthetase/decarboxylase</fullName>
        <shortName evidence="3">PPCS-PPCDC</shortName>
    </alternativeName>
    <domain>
        <recommendedName>
            <fullName evidence="3">Phosphopantothenoylcysteine decarboxylase</fullName>
            <shortName evidence="3">PPC decarboxylase</shortName>
            <shortName evidence="3">PPC-DC</shortName>
            <ecNumber evidence="3">4.1.1.36</ecNumber>
        </recommendedName>
        <alternativeName>
            <fullName evidence="3">CoaC</fullName>
        </alternativeName>
    </domain>
    <domain>
        <recommendedName>
            <fullName evidence="3">Phosphopantothenate--cysteine ligase</fullName>
            <ecNumber evidence="3">6.3.2.5</ecNumber>
        </recommendedName>
        <alternativeName>
            <fullName evidence="3">CoaB</fullName>
        </alternativeName>
        <alternativeName>
            <fullName evidence="3">Phosphopantothenoylcysteine synthetase</fullName>
            <shortName evidence="3">PPC synthetase</shortName>
            <shortName evidence="3">PPC-S</shortName>
        </alternativeName>
    </domain>
</protein>
<dbReference type="Pfam" id="PF02441">
    <property type="entry name" value="Flavoprotein"/>
    <property type="match status" value="1"/>
</dbReference>
<comment type="pathway">
    <text evidence="3 4">Cofactor biosynthesis; coenzyme A biosynthesis; CoA from (R)-pantothenate: step 2/5.</text>
</comment>
<keyword evidence="3 4" id="KW-0436">Ligase</keyword>